<evidence type="ECO:0000256" key="1">
    <source>
        <dbReference type="SAM" id="MobiDB-lite"/>
    </source>
</evidence>
<reference evidence="2 3" key="1">
    <citation type="submission" date="2019-05" db="EMBL/GenBank/DDBJ databases">
        <title>Another draft genome of Portunus trituberculatus and its Hox gene families provides insights of decapod evolution.</title>
        <authorList>
            <person name="Jeong J.-H."/>
            <person name="Song I."/>
            <person name="Kim S."/>
            <person name="Choi T."/>
            <person name="Kim D."/>
            <person name="Ryu S."/>
            <person name="Kim W."/>
        </authorList>
    </citation>
    <scope>NUCLEOTIDE SEQUENCE [LARGE SCALE GENOMIC DNA]</scope>
    <source>
        <tissue evidence="2">Muscle</tissue>
    </source>
</reference>
<comment type="caution">
    <text evidence="2">The sequence shown here is derived from an EMBL/GenBank/DDBJ whole genome shotgun (WGS) entry which is preliminary data.</text>
</comment>
<dbReference type="Proteomes" id="UP000324222">
    <property type="component" value="Unassembled WGS sequence"/>
</dbReference>
<evidence type="ECO:0000313" key="2">
    <source>
        <dbReference type="EMBL" id="MPC25296.1"/>
    </source>
</evidence>
<sequence>MAEDLGLLCIFAHSDEAIYCKMVLLQWLHEGRYEKVVNLLGGFHTIMVKLKIMYKKYGTLGFREWCVDAGAIAEGSETERRKQGLKPPKKRQKREDTADADESHLASVDDISSSAKSDSDFLFSRTSEISDRDAHPNTKFFTLTQPAVMHQINQSQGCTPPPATLNLPTLNEN</sequence>
<accession>A0A5B7DWC9</accession>
<dbReference type="AlphaFoldDB" id="A0A5B7DWC9"/>
<evidence type="ECO:0000313" key="3">
    <source>
        <dbReference type="Proteomes" id="UP000324222"/>
    </source>
</evidence>
<protein>
    <submittedName>
        <fullName evidence="2">Uncharacterized protein</fullName>
    </submittedName>
</protein>
<feature type="compositionally biased region" description="Basic and acidic residues" evidence="1">
    <location>
        <begin position="93"/>
        <end position="104"/>
    </location>
</feature>
<feature type="region of interest" description="Disordered" evidence="1">
    <location>
        <begin position="75"/>
        <end position="111"/>
    </location>
</feature>
<feature type="compositionally biased region" description="Basic residues" evidence="1">
    <location>
        <begin position="83"/>
        <end position="92"/>
    </location>
</feature>
<dbReference type="EMBL" id="VSRR010001443">
    <property type="protein sequence ID" value="MPC25296.1"/>
    <property type="molecule type" value="Genomic_DNA"/>
</dbReference>
<feature type="compositionally biased region" description="Low complexity" evidence="1">
    <location>
        <begin position="164"/>
        <end position="173"/>
    </location>
</feature>
<feature type="region of interest" description="Disordered" evidence="1">
    <location>
        <begin position="154"/>
        <end position="173"/>
    </location>
</feature>
<proteinExistence type="predicted"/>
<keyword evidence="3" id="KW-1185">Reference proteome</keyword>
<name>A0A5B7DWC9_PORTR</name>
<gene>
    <name evidence="2" type="ORF">E2C01_018401</name>
</gene>
<organism evidence="2 3">
    <name type="scientific">Portunus trituberculatus</name>
    <name type="common">Swimming crab</name>
    <name type="synonym">Neptunus trituberculatus</name>
    <dbReference type="NCBI Taxonomy" id="210409"/>
    <lineage>
        <taxon>Eukaryota</taxon>
        <taxon>Metazoa</taxon>
        <taxon>Ecdysozoa</taxon>
        <taxon>Arthropoda</taxon>
        <taxon>Crustacea</taxon>
        <taxon>Multicrustacea</taxon>
        <taxon>Malacostraca</taxon>
        <taxon>Eumalacostraca</taxon>
        <taxon>Eucarida</taxon>
        <taxon>Decapoda</taxon>
        <taxon>Pleocyemata</taxon>
        <taxon>Brachyura</taxon>
        <taxon>Eubrachyura</taxon>
        <taxon>Portunoidea</taxon>
        <taxon>Portunidae</taxon>
        <taxon>Portuninae</taxon>
        <taxon>Portunus</taxon>
    </lineage>
</organism>